<dbReference type="STRING" id="1314778.A0A5C3PAK7"/>
<feature type="compositionally biased region" description="Basic and acidic residues" evidence="1">
    <location>
        <begin position="297"/>
        <end position="309"/>
    </location>
</feature>
<feature type="region of interest" description="Disordered" evidence="1">
    <location>
        <begin position="296"/>
        <end position="332"/>
    </location>
</feature>
<feature type="compositionally biased region" description="Basic and acidic residues" evidence="1">
    <location>
        <begin position="165"/>
        <end position="176"/>
    </location>
</feature>
<feature type="region of interest" description="Disordered" evidence="1">
    <location>
        <begin position="677"/>
        <end position="733"/>
    </location>
</feature>
<keyword evidence="3" id="KW-1185">Reference proteome</keyword>
<name>A0A5C3PAK7_9APHY</name>
<reference evidence="2 3" key="1">
    <citation type="journal article" date="2019" name="Nat. Ecol. Evol.">
        <title>Megaphylogeny resolves global patterns of mushroom evolution.</title>
        <authorList>
            <person name="Varga T."/>
            <person name="Krizsan K."/>
            <person name="Foldi C."/>
            <person name="Dima B."/>
            <person name="Sanchez-Garcia M."/>
            <person name="Sanchez-Ramirez S."/>
            <person name="Szollosi G.J."/>
            <person name="Szarkandi J.G."/>
            <person name="Papp V."/>
            <person name="Albert L."/>
            <person name="Andreopoulos W."/>
            <person name="Angelini C."/>
            <person name="Antonin V."/>
            <person name="Barry K.W."/>
            <person name="Bougher N.L."/>
            <person name="Buchanan P."/>
            <person name="Buyck B."/>
            <person name="Bense V."/>
            <person name="Catcheside P."/>
            <person name="Chovatia M."/>
            <person name="Cooper J."/>
            <person name="Damon W."/>
            <person name="Desjardin D."/>
            <person name="Finy P."/>
            <person name="Geml J."/>
            <person name="Haridas S."/>
            <person name="Hughes K."/>
            <person name="Justo A."/>
            <person name="Karasinski D."/>
            <person name="Kautmanova I."/>
            <person name="Kiss B."/>
            <person name="Kocsube S."/>
            <person name="Kotiranta H."/>
            <person name="LaButti K.M."/>
            <person name="Lechner B.E."/>
            <person name="Liimatainen K."/>
            <person name="Lipzen A."/>
            <person name="Lukacs Z."/>
            <person name="Mihaltcheva S."/>
            <person name="Morgado L.N."/>
            <person name="Niskanen T."/>
            <person name="Noordeloos M.E."/>
            <person name="Ohm R.A."/>
            <person name="Ortiz-Santana B."/>
            <person name="Ovrebo C."/>
            <person name="Racz N."/>
            <person name="Riley R."/>
            <person name="Savchenko A."/>
            <person name="Shiryaev A."/>
            <person name="Soop K."/>
            <person name="Spirin V."/>
            <person name="Szebenyi C."/>
            <person name="Tomsovsky M."/>
            <person name="Tulloss R.E."/>
            <person name="Uehling J."/>
            <person name="Grigoriev I.V."/>
            <person name="Vagvolgyi C."/>
            <person name="Papp T."/>
            <person name="Martin F.M."/>
            <person name="Miettinen O."/>
            <person name="Hibbett D.S."/>
            <person name="Nagy L.G."/>
        </authorList>
    </citation>
    <scope>NUCLEOTIDE SEQUENCE [LARGE SCALE GENOMIC DNA]</scope>
    <source>
        <strain evidence="2 3">HHB13444</strain>
    </source>
</reference>
<evidence type="ECO:0000256" key="1">
    <source>
        <dbReference type="SAM" id="MobiDB-lite"/>
    </source>
</evidence>
<feature type="compositionally biased region" description="Low complexity" evidence="1">
    <location>
        <begin position="154"/>
        <end position="164"/>
    </location>
</feature>
<evidence type="ECO:0000313" key="3">
    <source>
        <dbReference type="Proteomes" id="UP000308197"/>
    </source>
</evidence>
<accession>A0A5C3PAK7</accession>
<dbReference type="EMBL" id="ML211206">
    <property type="protein sequence ID" value="TFK86291.1"/>
    <property type="molecule type" value="Genomic_DNA"/>
</dbReference>
<feature type="region of interest" description="Disordered" evidence="1">
    <location>
        <begin position="23"/>
        <end position="51"/>
    </location>
</feature>
<dbReference type="Proteomes" id="UP000308197">
    <property type="component" value="Unassembled WGS sequence"/>
</dbReference>
<dbReference type="AlphaFoldDB" id="A0A5C3PAK7"/>
<feature type="region of interest" description="Disordered" evidence="1">
    <location>
        <begin position="120"/>
        <end position="180"/>
    </location>
</feature>
<gene>
    <name evidence="2" type="ORF">K466DRAFT_600450</name>
</gene>
<evidence type="ECO:0000313" key="2">
    <source>
        <dbReference type="EMBL" id="TFK86291.1"/>
    </source>
</evidence>
<feature type="compositionally biased region" description="Gly residues" evidence="1">
    <location>
        <begin position="711"/>
        <end position="733"/>
    </location>
</feature>
<feature type="compositionally biased region" description="Basic residues" evidence="1">
    <location>
        <begin position="144"/>
        <end position="153"/>
    </location>
</feature>
<protein>
    <submittedName>
        <fullName evidence="2">Uncharacterized protein</fullName>
    </submittedName>
</protein>
<organism evidence="2 3">
    <name type="scientific">Polyporus arcularius HHB13444</name>
    <dbReference type="NCBI Taxonomy" id="1314778"/>
    <lineage>
        <taxon>Eukaryota</taxon>
        <taxon>Fungi</taxon>
        <taxon>Dikarya</taxon>
        <taxon>Basidiomycota</taxon>
        <taxon>Agaricomycotina</taxon>
        <taxon>Agaricomycetes</taxon>
        <taxon>Polyporales</taxon>
        <taxon>Polyporaceae</taxon>
        <taxon>Polyporus</taxon>
    </lineage>
</organism>
<proteinExistence type="predicted"/>
<dbReference type="InParanoid" id="A0A5C3PAK7"/>
<sequence>MSAPSPTPTPAAGVDNAAPVAVPALTSVEPARPAEDTGGTLSLAQGPEELRVPLTDVAIPRDPPHDSQPMAINHPSADPAVVMASETVAGPEGMEHGHGVPQGDPAAPLRFNFVVPNWGNQDELATPTRARSRPYPVSMLAGARRPHKRRRSSRSPSVGRAGPSTDRRMPPPEEPRVPSGEAADLFRDLPAASTGNLFAQAPQPRADREVTGAAPWQPDFLENFAGVETFANLDGALQYGLVDVPPTPVLTPADAADDFMGPMNPVALHLPPPILHDEGEAPPLPDHVDITFDDSETEHRAPADGEGRRARPPTPYPAPGQHFRAPRGPTRQDIAPTMAGPIPPPNQLAQPHRLWPGHQALGATAPPHNGFPEVHFGDPYGVYRGLTDDRSYYMRSQNPDTSVVVTIWNYSANYNPRPGGQAPPPPPIHVIIPILADAISSMIGGEDSFVIVPPEAPLNTVTTPHSAPFAWGVLDLSMDAARTLRATRVISLPEITFFVHSNVPTITRYLFSARGFAHNRNNDIALTVQRVFLGRDVLSRFWALMQNNPEYGGLTSGQALRRIVGTLRVRVLTLENGTILAGIYVNPPTNSPDRWLALIAHMAQILFTSNRNTTGFVARSMRCLGCHGTDHPTHLCQYPELQGWHGRPAGTQVIPPLSGGGGALPPPPPAPGMPGLSNRRARHGQYEEADESDYYYTHPPARGGSKRGGRGSRGGIGGNGYNGGGYNGFRRGG</sequence>